<reference evidence="2 3" key="1">
    <citation type="submission" date="2021-06" db="EMBL/GenBank/DDBJ databases">
        <title>Caerostris extrusa draft genome.</title>
        <authorList>
            <person name="Kono N."/>
            <person name="Arakawa K."/>
        </authorList>
    </citation>
    <scope>NUCLEOTIDE SEQUENCE [LARGE SCALE GENOMIC DNA]</scope>
</reference>
<organism evidence="2 3">
    <name type="scientific">Caerostris extrusa</name>
    <name type="common">Bark spider</name>
    <name type="synonym">Caerostris bankana</name>
    <dbReference type="NCBI Taxonomy" id="172846"/>
    <lineage>
        <taxon>Eukaryota</taxon>
        <taxon>Metazoa</taxon>
        <taxon>Ecdysozoa</taxon>
        <taxon>Arthropoda</taxon>
        <taxon>Chelicerata</taxon>
        <taxon>Arachnida</taxon>
        <taxon>Araneae</taxon>
        <taxon>Araneomorphae</taxon>
        <taxon>Entelegynae</taxon>
        <taxon>Araneoidea</taxon>
        <taxon>Araneidae</taxon>
        <taxon>Caerostris</taxon>
    </lineage>
</organism>
<evidence type="ECO:0000313" key="3">
    <source>
        <dbReference type="Proteomes" id="UP001054945"/>
    </source>
</evidence>
<dbReference type="Proteomes" id="UP001054945">
    <property type="component" value="Unassembled WGS sequence"/>
</dbReference>
<dbReference type="EMBL" id="BPLR01019195">
    <property type="protein sequence ID" value="GIZ05057.1"/>
    <property type="molecule type" value="Genomic_DNA"/>
</dbReference>
<gene>
    <name evidence="2" type="ORF">CEXT_582771</name>
</gene>
<evidence type="ECO:0000313" key="2">
    <source>
        <dbReference type="EMBL" id="GIZ05057.1"/>
    </source>
</evidence>
<protein>
    <submittedName>
        <fullName evidence="2">Uncharacterized protein</fullName>
    </submittedName>
</protein>
<feature type="compositionally biased region" description="Basic and acidic residues" evidence="1">
    <location>
        <begin position="13"/>
        <end position="25"/>
    </location>
</feature>
<proteinExistence type="predicted"/>
<keyword evidence="3" id="KW-1185">Reference proteome</keyword>
<sequence>MDREDTSSSNDSLGKEDATQFRSERNYGPSNRGLHQQVSSSGARFTALPLRPFKALHPIKQIEMTSATISNPGRFERETSHSGGVRINSCYEAPKISEGSVPKVPSFFLVVSIFERSSICAVLRKLFRH</sequence>
<accession>A0AAV4YCD3</accession>
<comment type="caution">
    <text evidence="2">The sequence shown here is derived from an EMBL/GenBank/DDBJ whole genome shotgun (WGS) entry which is preliminary data.</text>
</comment>
<feature type="region of interest" description="Disordered" evidence="1">
    <location>
        <begin position="1"/>
        <end position="41"/>
    </location>
</feature>
<dbReference type="AlphaFoldDB" id="A0AAV4YCD3"/>
<name>A0AAV4YCD3_CAEEX</name>
<evidence type="ECO:0000256" key="1">
    <source>
        <dbReference type="SAM" id="MobiDB-lite"/>
    </source>
</evidence>